<dbReference type="Proteomes" id="UP000002640">
    <property type="component" value="Unassembled WGS sequence"/>
</dbReference>
<dbReference type="EMBL" id="JH159154">
    <property type="protein sequence ID" value="EGZ17753.1"/>
    <property type="molecule type" value="Genomic_DNA"/>
</dbReference>
<keyword evidence="2" id="KW-1185">Reference proteome</keyword>
<organism evidence="1 2">
    <name type="scientific">Phytophthora sojae (strain P6497)</name>
    <name type="common">Soybean stem and root rot agent</name>
    <name type="synonym">Phytophthora megasperma f. sp. glycines</name>
    <dbReference type="NCBI Taxonomy" id="1094619"/>
    <lineage>
        <taxon>Eukaryota</taxon>
        <taxon>Sar</taxon>
        <taxon>Stramenopiles</taxon>
        <taxon>Oomycota</taxon>
        <taxon>Peronosporomycetes</taxon>
        <taxon>Peronosporales</taxon>
        <taxon>Peronosporaceae</taxon>
        <taxon>Phytophthora</taxon>
    </lineage>
</organism>
<dbReference type="GeneID" id="20641893"/>
<sequence>MWLANELMILCRPQVHELWGFLRDEVIAKGKRGFVVGPPGTGKSVGVLSFAASLDREEWDVVWIHLSGAARKPICVDLEAKLWWEISDRNAFEFPVSTTRNYLRAEDKFVTCASLATVRKTNEEDDFVNKIKYFTLHSWTKQEYVEAIADPDFYDTVAAKFDATSTCDVNEADDDSDGELSEAEKKYRALGLKFYYAGGSCRFMFQYRTQVAIQTLTATVDRTLIKDKLFTYCSCAYEDSPINKLYGSQAAKHKRYGERFPVSSFAASLLAEETSEDVIPLLAISVNTRANPGRLFEWLFFASISKHQVRLFFASISKHQVRLFDYAGVEDKLPQARVVLFDPKKRFKRFNTMGLRSSTLSDRIGCGEGEEVKAQQKLRIAGDQLWLRPVVWDQGCYDAVYFDTEEGKVIFVRVAHLTKQDVKMSYINEVLTKLKLAGMEISTVEIFLLPRQIDTAKFLVAKLKY</sequence>
<dbReference type="KEGG" id="psoj:PHYSODRAFT_300720"/>
<dbReference type="RefSeq" id="XP_009526811.1">
    <property type="nucleotide sequence ID" value="XM_009528516.1"/>
</dbReference>
<reference evidence="1 2" key="1">
    <citation type="journal article" date="2006" name="Science">
        <title>Phytophthora genome sequences uncover evolutionary origins and mechanisms of pathogenesis.</title>
        <authorList>
            <person name="Tyler B.M."/>
            <person name="Tripathy S."/>
            <person name="Zhang X."/>
            <person name="Dehal P."/>
            <person name="Jiang R.H."/>
            <person name="Aerts A."/>
            <person name="Arredondo F.D."/>
            <person name="Baxter L."/>
            <person name="Bensasson D."/>
            <person name="Beynon J.L."/>
            <person name="Chapman J."/>
            <person name="Damasceno C.M."/>
            <person name="Dorrance A.E."/>
            <person name="Dou D."/>
            <person name="Dickerman A.W."/>
            <person name="Dubchak I.L."/>
            <person name="Garbelotto M."/>
            <person name="Gijzen M."/>
            <person name="Gordon S.G."/>
            <person name="Govers F."/>
            <person name="Grunwald N.J."/>
            <person name="Huang W."/>
            <person name="Ivors K.L."/>
            <person name="Jones R.W."/>
            <person name="Kamoun S."/>
            <person name="Krampis K."/>
            <person name="Lamour K.H."/>
            <person name="Lee M.K."/>
            <person name="McDonald W.H."/>
            <person name="Medina M."/>
            <person name="Meijer H.J."/>
            <person name="Nordberg E.K."/>
            <person name="Maclean D.J."/>
            <person name="Ospina-Giraldo M.D."/>
            <person name="Morris P.F."/>
            <person name="Phuntumart V."/>
            <person name="Putnam N.H."/>
            <person name="Rash S."/>
            <person name="Rose J.K."/>
            <person name="Sakihama Y."/>
            <person name="Salamov A.A."/>
            <person name="Savidor A."/>
            <person name="Scheuring C.F."/>
            <person name="Smith B.M."/>
            <person name="Sobral B.W."/>
            <person name="Terry A."/>
            <person name="Torto-Alalibo T.A."/>
            <person name="Win J."/>
            <person name="Xu Z."/>
            <person name="Zhang H."/>
            <person name="Grigoriev I.V."/>
            <person name="Rokhsar D.S."/>
            <person name="Boore J.L."/>
        </authorList>
    </citation>
    <scope>NUCLEOTIDE SEQUENCE [LARGE SCALE GENOMIC DNA]</scope>
    <source>
        <strain evidence="1 2">P6497</strain>
    </source>
</reference>
<evidence type="ECO:0000313" key="2">
    <source>
        <dbReference type="Proteomes" id="UP000002640"/>
    </source>
</evidence>
<protein>
    <submittedName>
        <fullName evidence="1">Uncharacterized protein</fullName>
    </submittedName>
</protein>
<proteinExistence type="predicted"/>
<name>G4ZJ89_PHYSP</name>
<dbReference type="AlphaFoldDB" id="G4ZJ89"/>
<accession>G4ZJ89</accession>
<evidence type="ECO:0000313" key="1">
    <source>
        <dbReference type="EMBL" id="EGZ17753.1"/>
    </source>
</evidence>
<gene>
    <name evidence="1" type="ORF">PHYSODRAFT_300720</name>
</gene>
<dbReference type="SUPFAM" id="SSF52540">
    <property type="entry name" value="P-loop containing nucleoside triphosphate hydrolases"/>
    <property type="match status" value="1"/>
</dbReference>
<dbReference type="InterPro" id="IPR027417">
    <property type="entry name" value="P-loop_NTPase"/>
</dbReference>
<dbReference type="InParanoid" id="G4ZJ89"/>